<proteinExistence type="predicted"/>
<evidence type="ECO:0000256" key="1">
    <source>
        <dbReference type="SAM" id="SignalP"/>
    </source>
</evidence>
<keyword evidence="3" id="KW-1185">Reference proteome</keyword>
<organism evidence="2 3">
    <name type="scientific">Anabas testudineus</name>
    <name type="common">Climbing perch</name>
    <name type="synonym">Anthias testudineus</name>
    <dbReference type="NCBI Taxonomy" id="64144"/>
    <lineage>
        <taxon>Eukaryota</taxon>
        <taxon>Metazoa</taxon>
        <taxon>Chordata</taxon>
        <taxon>Craniata</taxon>
        <taxon>Vertebrata</taxon>
        <taxon>Euteleostomi</taxon>
        <taxon>Actinopterygii</taxon>
        <taxon>Neopterygii</taxon>
        <taxon>Teleostei</taxon>
        <taxon>Neoteleostei</taxon>
        <taxon>Acanthomorphata</taxon>
        <taxon>Anabantaria</taxon>
        <taxon>Anabantiformes</taxon>
        <taxon>Anabantoidei</taxon>
        <taxon>Anabantidae</taxon>
        <taxon>Anabas</taxon>
    </lineage>
</organism>
<evidence type="ECO:0000313" key="2">
    <source>
        <dbReference type="Ensembl" id="ENSATEP00000000515.2"/>
    </source>
</evidence>
<dbReference type="OrthoDB" id="8920015at2759"/>
<feature type="signal peptide" evidence="1">
    <location>
        <begin position="1"/>
        <end position="32"/>
    </location>
</feature>
<evidence type="ECO:0000313" key="3">
    <source>
        <dbReference type="Proteomes" id="UP000265040"/>
    </source>
</evidence>
<dbReference type="GeneTree" id="ENSGT00940000179168"/>
<reference evidence="2" key="3">
    <citation type="submission" date="2025-09" db="UniProtKB">
        <authorList>
            <consortium name="Ensembl"/>
        </authorList>
    </citation>
    <scope>IDENTIFICATION</scope>
</reference>
<dbReference type="InParanoid" id="A0A3Q1H069"/>
<dbReference type="Ensembl" id="ENSATET00000000528.2">
    <property type="protein sequence ID" value="ENSATEP00000000515.2"/>
    <property type="gene ID" value="ENSATEG00000000399.2"/>
</dbReference>
<name>A0A3Q1H069_ANATE</name>
<keyword evidence="1" id="KW-0732">Signal</keyword>
<reference evidence="2" key="2">
    <citation type="submission" date="2025-08" db="UniProtKB">
        <authorList>
            <consortium name="Ensembl"/>
        </authorList>
    </citation>
    <scope>IDENTIFICATION</scope>
</reference>
<sequence length="57" mass="6363">YKRSQQKTGKECLMNLFLLALIISLPVSQVAGVYCDGGFNLQLGHLHTVVEDPEKLF</sequence>
<dbReference type="AlphaFoldDB" id="A0A3Q1H069"/>
<dbReference type="Proteomes" id="UP000265040">
    <property type="component" value="Chromosome 5"/>
</dbReference>
<protein>
    <submittedName>
        <fullName evidence="2">Uncharacterized protein</fullName>
    </submittedName>
</protein>
<accession>A0A3Q1H069</accession>
<reference evidence="2" key="1">
    <citation type="submission" date="2021-04" db="EMBL/GenBank/DDBJ databases">
        <authorList>
            <consortium name="Wellcome Sanger Institute Data Sharing"/>
        </authorList>
    </citation>
    <scope>NUCLEOTIDE SEQUENCE [LARGE SCALE GENOMIC DNA]</scope>
</reference>
<feature type="chain" id="PRO_5030079289" evidence="1">
    <location>
        <begin position="33"/>
        <end position="57"/>
    </location>
</feature>